<dbReference type="InterPro" id="IPR027417">
    <property type="entry name" value="P-loop_NTPase"/>
</dbReference>
<evidence type="ECO:0000256" key="1">
    <source>
        <dbReference type="ARBA" id="ARBA00022448"/>
    </source>
</evidence>
<keyword evidence="6" id="KW-1185">Reference proteome</keyword>
<keyword evidence="3" id="KW-0067">ATP-binding</keyword>
<dbReference type="InterPro" id="IPR051782">
    <property type="entry name" value="ABC_Transporter_VariousFunc"/>
</dbReference>
<evidence type="ECO:0000313" key="5">
    <source>
        <dbReference type="EMBL" id="AKI97980.1"/>
    </source>
</evidence>
<dbReference type="PATRIC" id="fig|1330330.3.peg.1882"/>
<dbReference type="KEGG" id="kpf:IX53_09265"/>
<protein>
    <recommendedName>
        <fullName evidence="4">ABC transporter domain-containing protein</fullName>
    </recommendedName>
</protein>
<dbReference type="EMBL" id="CP011232">
    <property type="protein sequence ID" value="AKI97980.1"/>
    <property type="molecule type" value="Genomic_DNA"/>
</dbReference>
<dbReference type="Pfam" id="PF00005">
    <property type="entry name" value="ABC_tran"/>
    <property type="match status" value="1"/>
</dbReference>
<dbReference type="InterPro" id="IPR003593">
    <property type="entry name" value="AAA+_ATPase"/>
</dbReference>
<dbReference type="PROSITE" id="PS50893">
    <property type="entry name" value="ABC_TRANSPORTER_2"/>
    <property type="match status" value="1"/>
</dbReference>
<evidence type="ECO:0000313" key="6">
    <source>
        <dbReference type="Proteomes" id="UP000035159"/>
    </source>
</evidence>
<sequence>MNKIIEVKGLIKKYTNFQLGPVDLEIPEGCIVGLIGPNGAGKTTLIKSMLNLIHRDAGLVKIAGLDLNEHEREIKDNVGYVGEQQYFYEDKKVSWLGKFVSGFYSHWNDGLFYKLLEKYQINPKKKARELSKGMRVKLSFAMAMAHNPKVMLLDEPTSGLDPIIRREILEEMRNIAEDEKRSVLISSHITEDIDRIADYVMYLLDGKIILYSEKDTLLAEWKRIHYADGVLPDHLQGSLFERKTTVFGNSGITSNYSAIRDFLAPLISKGEVKIENLGLDDILICLVGRCRK</sequence>
<dbReference type="Proteomes" id="UP000035159">
    <property type="component" value="Chromosome"/>
</dbReference>
<organism evidence="5 6">
    <name type="scientific">Kosmotoga pacifica</name>
    <dbReference type="NCBI Taxonomy" id="1330330"/>
    <lineage>
        <taxon>Bacteria</taxon>
        <taxon>Thermotogati</taxon>
        <taxon>Thermotogota</taxon>
        <taxon>Thermotogae</taxon>
        <taxon>Kosmotogales</taxon>
        <taxon>Kosmotogaceae</taxon>
        <taxon>Kosmotoga</taxon>
    </lineage>
</organism>
<evidence type="ECO:0000256" key="2">
    <source>
        <dbReference type="ARBA" id="ARBA00022741"/>
    </source>
</evidence>
<dbReference type="PANTHER" id="PTHR42939:SF3">
    <property type="entry name" value="ABC TRANSPORTER ATP-BINDING COMPONENT"/>
    <property type="match status" value="1"/>
</dbReference>
<dbReference type="PROSITE" id="PS00211">
    <property type="entry name" value="ABC_TRANSPORTER_1"/>
    <property type="match status" value="1"/>
</dbReference>
<proteinExistence type="predicted"/>
<dbReference type="GO" id="GO:0016887">
    <property type="term" value="F:ATP hydrolysis activity"/>
    <property type="evidence" value="ECO:0007669"/>
    <property type="project" value="InterPro"/>
</dbReference>
<name>A0A0G2Z8Q8_9BACT</name>
<dbReference type="AlphaFoldDB" id="A0A0G2Z8Q8"/>
<dbReference type="CDD" id="cd03230">
    <property type="entry name" value="ABC_DR_subfamily_A"/>
    <property type="match status" value="1"/>
</dbReference>
<dbReference type="InterPro" id="IPR017871">
    <property type="entry name" value="ABC_transporter-like_CS"/>
</dbReference>
<dbReference type="RefSeq" id="WP_047755115.1">
    <property type="nucleotide sequence ID" value="NZ_CAJUHA010000018.1"/>
</dbReference>
<dbReference type="SUPFAM" id="SSF52540">
    <property type="entry name" value="P-loop containing nucleoside triphosphate hydrolases"/>
    <property type="match status" value="1"/>
</dbReference>
<evidence type="ECO:0000259" key="4">
    <source>
        <dbReference type="PROSITE" id="PS50893"/>
    </source>
</evidence>
<reference evidence="5 6" key="1">
    <citation type="submission" date="2015-04" db="EMBL/GenBank/DDBJ databases">
        <title>Complete Genome Sequence of Kosmotoga pacifica SLHLJ1.</title>
        <authorList>
            <person name="Jiang L.J."/>
            <person name="Shao Z.Z."/>
            <person name="Jebbar M."/>
        </authorList>
    </citation>
    <scope>NUCLEOTIDE SEQUENCE [LARGE SCALE GENOMIC DNA]</scope>
    <source>
        <strain evidence="5 6">SLHLJ1</strain>
    </source>
</reference>
<dbReference type="SMART" id="SM00382">
    <property type="entry name" value="AAA"/>
    <property type="match status" value="1"/>
</dbReference>
<dbReference type="PANTHER" id="PTHR42939">
    <property type="entry name" value="ABC TRANSPORTER ATP-BINDING PROTEIN ALBC-RELATED"/>
    <property type="match status" value="1"/>
</dbReference>
<gene>
    <name evidence="5" type="ORF">IX53_09265</name>
</gene>
<accession>A0A0G2Z8Q8</accession>
<evidence type="ECO:0000256" key="3">
    <source>
        <dbReference type="ARBA" id="ARBA00022840"/>
    </source>
</evidence>
<dbReference type="InterPro" id="IPR003439">
    <property type="entry name" value="ABC_transporter-like_ATP-bd"/>
</dbReference>
<keyword evidence="2" id="KW-0547">Nucleotide-binding</keyword>
<keyword evidence="1" id="KW-0813">Transport</keyword>
<dbReference type="STRING" id="1330330.IX53_09265"/>
<dbReference type="GO" id="GO:0005524">
    <property type="term" value="F:ATP binding"/>
    <property type="evidence" value="ECO:0007669"/>
    <property type="project" value="UniProtKB-KW"/>
</dbReference>
<dbReference type="Gene3D" id="3.40.50.300">
    <property type="entry name" value="P-loop containing nucleotide triphosphate hydrolases"/>
    <property type="match status" value="1"/>
</dbReference>
<feature type="domain" description="ABC transporter" evidence="4">
    <location>
        <begin position="2"/>
        <end position="230"/>
    </location>
</feature>